<name>A0ABU5DGK7_9BURK</name>
<dbReference type="Gene3D" id="3.30.1380.10">
    <property type="match status" value="1"/>
</dbReference>
<keyword evidence="6 9" id="KW-0224">Dipeptidase</keyword>
<comment type="catalytic activity">
    <reaction evidence="1 9 10">
        <text>D-alanyl-D-alanine + H2O = 2 D-alanine</text>
        <dbReference type="Rhea" id="RHEA:20661"/>
        <dbReference type="ChEBI" id="CHEBI:15377"/>
        <dbReference type="ChEBI" id="CHEBI:57416"/>
        <dbReference type="ChEBI" id="CHEBI:57822"/>
        <dbReference type="EC" id="3.4.13.22"/>
    </reaction>
</comment>
<feature type="binding site" evidence="9">
    <location>
        <position position="120"/>
    </location>
    <ligand>
        <name>Zn(2+)</name>
        <dbReference type="ChEBI" id="CHEBI:29105"/>
        <note>catalytic</note>
    </ligand>
</feature>
<comment type="cofactor">
    <cofactor evidence="9">
        <name>Zn(2+)</name>
        <dbReference type="ChEBI" id="CHEBI:29105"/>
    </cofactor>
    <text evidence="9">Binds 1 zinc ion per subunit.</text>
</comment>
<evidence type="ECO:0000256" key="10">
    <source>
        <dbReference type="PIRNR" id="PIRNR026671"/>
    </source>
</evidence>
<accession>A0ABU5DGK7</accession>
<keyword evidence="12" id="KW-1185">Reference proteome</keyword>
<feature type="site" description="Transition state stabilizer" evidence="9">
    <location>
        <position position="83"/>
    </location>
</feature>
<dbReference type="PANTHER" id="PTHR43126:SF1">
    <property type="entry name" value="D-ALANYL-D-ALANINE DIPEPTIDASE"/>
    <property type="match status" value="1"/>
</dbReference>
<evidence type="ECO:0000313" key="11">
    <source>
        <dbReference type="EMBL" id="MDY0744858.1"/>
    </source>
</evidence>
<protein>
    <recommendedName>
        <fullName evidence="9 10">D-alanyl-D-alanine dipeptidase</fullName>
        <shortName evidence="9 10">D-Ala-D-Ala dipeptidase</shortName>
        <ecNumber evidence="9 10">3.4.13.22</ecNumber>
    </recommendedName>
</protein>
<keyword evidence="2 9" id="KW-0645">Protease</keyword>
<evidence type="ECO:0000256" key="5">
    <source>
        <dbReference type="ARBA" id="ARBA00022833"/>
    </source>
</evidence>
<sequence length="204" mass="22831">MTTPMISCEDVPRHADFRSLLSIPGVSVDLRYATPDNFVGRDVYGGLDCAWLRREAADALENAAAWLAAHRPGFTLRVLDALRPQRVQEMLWNELAGTPLTMYLANPERGSIHSFGMAVDLTVIDPEGREVDMGTGFDEMALGSHPEYEVELLAQGQLQASHLAERGWLRAAMRQAGFHGISTEWWHFDFGDRVAVRRDLPRVL</sequence>
<evidence type="ECO:0000256" key="7">
    <source>
        <dbReference type="ARBA" id="ARBA00023049"/>
    </source>
</evidence>
<evidence type="ECO:0000256" key="3">
    <source>
        <dbReference type="ARBA" id="ARBA00022723"/>
    </source>
</evidence>
<dbReference type="PANTHER" id="PTHR43126">
    <property type="entry name" value="D-ALANYL-D-ALANINE DIPEPTIDASE"/>
    <property type="match status" value="1"/>
</dbReference>
<proteinExistence type="inferred from homology"/>
<dbReference type="EMBL" id="JAXCLA010000003">
    <property type="protein sequence ID" value="MDY0744858.1"/>
    <property type="molecule type" value="Genomic_DNA"/>
</dbReference>
<evidence type="ECO:0000313" key="12">
    <source>
        <dbReference type="Proteomes" id="UP001285263"/>
    </source>
</evidence>
<dbReference type="CDD" id="cd14840">
    <property type="entry name" value="D-Ala-D-Ala_dipeptidase_Aad"/>
    <property type="match status" value="1"/>
</dbReference>
<evidence type="ECO:0000256" key="9">
    <source>
        <dbReference type="HAMAP-Rule" id="MF_01924"/>
    </source>
</evidence>
<dbReference type="Proteomes" id="UP001285263">
    <property type="component" value="Unassembled WGS sequence"/>
</dbReference>
<evidence type="ECO:0000256" key="4">
    <source>
        <dbReference type="ARBA" id="ARBA00022801"/>
    </source>
</evidence>
<keyword evidence="3 9" id="KW-0479">Metal-binding</keyword>
<dbReference type="InterPro" id="IPR009045">
    <property type="entry name" value="Zn_M74/Hedgehog-like"/>
</dbReference>
<dbReference type="PIRSF" id="PIRSF026671">
    <property type="entry name" value="AA_dipeptidase"/>
    <property type="match status" value="1"/>
</dbReference>
<evidence type="ECO:0000256" key="2">
    <source>
        <dbReference type="ARBA" id="ARBA00022670"/>
    </source>
</evidence>
<evidence type="ECO:0000256" key="8">
    <source>
        <dbReference type="ARBA" id="ARBA00023316"/>
    </source>
</evidence>
<dbReference type="InterPro" id="IPR000755">
    <property type="entry name" value="A_A_dipeptidase"/>
</dbReference>
<keyword evidence="7 9" id="KW-0482">Metalloprotease</keyword>
<dbReference type="RefSeq" id="WP_320422768.1">
    <property type="nucleotide sequence ID" value="NZ_JAXCLA010000003.1"/>
</dbReference>
<gene>
    <name evidence="9" type="primary">ddpX</name>
    <name evidence="11" type="ORF">SNE35_10090</name>
</gene>
<feature type="active site" description="Proton donor/acceptor" evidence="9">
    <location>
        <position position="184"/>
    </location>
</feature>
<keyword evidence="5 9" id="KW-0862">Zinc</keyword>
<dbReference type="HAMAP" id="MF_01924">
    <property type="entry name" value="A_A_dipeptidase"/>
    <property type="match status" value="1"/>
</dbReference>
<comment type="function">
    <text evidence="9 10">Catalyzes hydrolysis of the D-alanyl-D-alanine dipeptide.</text>
</comment>
<comment type="caution">
    <text evidence="11">The sequence shown here is derived from an EMBL/GenBank/DDBJ whole genome shotgun (WGS) entry which is preliminary data.</text>
</comment>
<dbReference type="EC" id="3.4.13.22" evidence="9 10"/>
<evidence type="ECO:0000256" key="1">
    <source>
        <dbReference type="ARBA" id="ARBA00001362"/>
    </source>
</evidence>
<dbReference type="SUPFAM" id="SSF55166">
    <property type="entry name" value="Hedgehog/DD-peptidase"/>
    <property type="match status" value="1"/>
</dbReference>
<feature type="binding site" evidence="9">
    <location>
        <position position="113"/>
    </location>
    <ligand>
        <name>Zn(2+)</name>
        <dbReference type="ChEBI" id="CHEBI:29105"/>
        <note>catalytic</note>
    </ligand>
</feature>
<feature type="binding site" evidence="9">
    <location>
        <position position="187"/>
    </location>
    <ligand>
        <name>Zn(2+)</name>
        <dbReference type="ChEBI" id="CHEBI:29105"/>
        <note>catalytic</note>
    </ligand>
</feature>
<keyword evidence="8 10" id="KW-0961">Cell wall biogenesis/degradation</keyword>
<organism evidence="11 12">
    <name type="scientific">Roseateles agri</name>
    <dbReference type="NCBI Taxonomy" id="3098619"/>
    <lineage>
        <taxon>Bacteria</taxon>
        <taxon>Pseudomonadati</taxon>
        <taxon>Pseudomonadota</taxon>
        <taxon>Betaproteobacteria</taxon>
        <taxon>Burkholderiales</taxon>
        <taxon>Sphaerotilaceae</taxon>
        <taxon>Roseateles</taxon>
    </lineage>
</organism>
<reference evidence="11 12" key="1">
    <citation type="submission" date="2023-11" db="EMBL/GenBank/DDBJ databases">
        <title>Paucibacter sp. nov., isolated from fresh soil in Korea.</title>
        <authorList>
            <person name="Le N.T.T."/>
        </authorList>
    </citation>
    <scope>NUCLEOTIDE SEQUENCE [LARGE SCALE GENOMIC DNA]</scope>
    <source>
        <strain evidence="11 12">R3-3</strain>
    </source>
</reference>
<comment type="similarity">
    <text evidence="9 10">Belongs to the peptidase M15D family.</text>
</comment>
<keyword evidence="4 9" id="KW-0378">Hydrolase</keyword>
<dbReference type="Pfam" id="PF01427">
    <property type="entry name" value="Peptidase_M15"/>
    <property type="match status" value="1"/>
</dbReference>
<evidence type="ECO:0000256" key="6">
    <source>
        <dbReference type="ARBA" id="ARBA00022997"/>
    </source>
</evidence>